<dbReference type="AlphaFoldDB" id="A0AAD3TK44"/>
<sequence length="78" mass="8491">MPICCPCAVDQQLLMDFVPGVVGQVCRYYAVPTANSRDFFVALTAIRSLPLFSSGILFLPLLGVETAHSMLMNVLQSL</sequence>
<keyword evidence="1" id="KW-0812">Transmembrane</keyword>
<organism evidence="2 3">
    <name type="scientific">Nepenthes gracilis</name>
    <name type="common">Slender pitcher plant</name>
    <dbReference type="NCBI Taxonomy" id="150966"/>
    <lineage>
        <taxon>Eukaryota</taxon>
        <taxon>Viridiplantae</taxon>
        <taxon>Streptophyta</taxon>
        <taxon>Embryophyta</taxon>
        <taxon>Tracheophyta</taxon>
        <taxon>Spermatophyta</taxon>
        <taxon>Magnoliopsida</taxon>
        <taxon>eudicotyledons</taxon>
        <taxon>Gunneridae</taxon>
        <taxon>Pentapetalae</taxon>
        <taxon>Caryophyllales</taxon>
        <taxon>Nepenthaceae</taxon>
        <taxon>Nepenthes</taxon>
    </lineage>
</organism>
<dbReference type="Proteomes" id="UP001279734">
    <property type="component" value="Unassembled WGS sequence"/>
</dbReference>
<keyword evidence="3" id="KW-1185">Reference proteome</keyword>
<name>A0AAD3TK44_NEPGR</name>
<protein>
    <submittedName>
        <fullName evidence="2">Uncharacterized protein</fullName>
    </submittedName>
</protein>
<evidence type="ECO:0000313" key="2">
    <source>
        <dbReference type="EMBL" id="GMH30428.1"/>
    </source>
</evidence>
<proteinExistence type="predicted"/>
<reference evidence="2" key="1">
    <citation type="submission" date="2023-05" db="EMBL/GenBank/DDBJ databases">
        <title>Nepenthes gracilis genome sequencing.</title>
        <authorList>
            <person name="Fukushima K."/>
        </authorList>
    </citation>
    <scope>NUCLEOTIDE SEQUENCE</scope>
    <source>
        <strain evidence="2">SING2019-196</strain>
    </source>
</reference>
<comment type="caution">
    <text evidence="2">The sequence shown here is derived from an EMBL/GenBank/DDBJ whole genome shotgun (WGS) entry which is preliminary data.</text>
</comment>
<accession>A0AAD3TK44</accession>
<dbReference type="EMBL" id="BSYO01000038">
    <property type="protein sequence ID" value="GMH30428.1"/>
    <property type="molecule type" value="Genomic_DNA"/>
</dbReference>
<evidence type="ECO:0000313" key="3">
    <source>
        <dbReference type="Proteomes" id="UP001279734"/>
    </source>
</evidence>
<feature type="transmembrane region" description="Helical" evidence="1">
    <location>
        <begin position="39"/>
        <end position="62"/>
    </location>
</feature>
<gene>
    <name evidence="2" type="ORF">Nepgr_032271</name>
</gene>
<evidence type="ECO:0000256" key="1">
    <source>
        <dbReference type="SAM" id="Phobius"/>
    </source>
</evidence>
<keyword evidence="1" id="KW-0472">Membrane</keyword>
<keyword evidence="1" id="KW-1133">Transmembrane helix</keyword>